<dbReference type="EMBL" id="PJRQ01000041">
    <property type="protein sequence ID" value="PLR08815.1"/>
    <property type="molecule type" value="Genomic_DNA"/>
</dbReference>
<dbReference type="AlphaFoldDB" id="A0A2N5CPE3"/>
<dbReference type="KEGG" id="cfh:C1707_20615"/>
<accession>A0A2N5CPE3</accession>
<reference evidence="2 3" key="1">
    <citation type="submission" date="2017-12" db="EMBL/GenBank/DDBJ databases">
        <title>The genome sequence of Caulobacter flavus CGMCC1 15093.</title>
        <authorList>
            <person name="Gao J."/>
            <person name="Mao X."/>
            <person name="Sun J."/>
        </authorList>
    </citation>
    <scope>NUCLEOTIDE SEQUENCE [LARGE SCALE GENOMIC DNA]</scope>
    <source>
        <strain evidence="2 3">CGMCC1 15093</strain>
    </source>
</reference>
<name>A0A2N5CPE3_9CAUL</name>
<protein>
    <submittedName>
        <fullName evidence="2">Antitoxin</fullName>
    </submittedName>
</protein>
<evidence type="ECO:0000313" key="3">
    <source>
        <dbReference type="Proteomes" id="UP000234483"/>
    </source>
</evidence>
<dbReference type="EMBL" id="CP026100">
    <property type="protein sequence ID" value="AYV48469.1"/>
    <property type="molecule type" value="Genomic_DNA"/>
</dbReference>
<organism evidence="2 3">
    <name type="scientific">Caulobacter flavus</name>
    <dbReference type="NCBI Taxonomy" id="1679497"/>
    <lineage>
        <taxon>Bacteria</taxon>
        <taxon>Pseudomonadati</taxon>
        <taxon>Pseudomonadota</taxon>
        <taxon>Alphaproteobacteria</taxon>
        <taxon>Caulobacterales</taxon>
        <taxon>Caulobacteraceae</taxon>
        <taxon>Caulobacter</taxon>
    </lineage>
</organism>
<dbReference type="RefSeq" id="WP_101714772.1">
    <property type="nucleotide sequence ID" value="NZ_CP026100.1"/>
</dbReference>
<evidence type="ECO:0000313" key="1">
    <source>
        <dbReference type="EMBL" id="AYV48469.1"/>
    </source>
</evidence>
<proteinExistence type="predicted"/>
<dbReference type="Proteomes" id="UP000281192">
    <property type="component" value="Chromosome"/>
</dbReference>
<gene>
    <name evidence="1" type="ORF">C1707_20615</name>
    <name evidence="2" type="ORF">CFHF_20455</name>
</gene>
<evidence type="ECO:0000313" key="4">
    <source>
        <dbReference type="Proteomes" id="UP000281192"/>
    </source>
</evidence>
<keyword evidence="4" id="KW-1185">Reference proteome</keyword>
<evidence type="ECO:0000313" key="2">
    <source>
        <dbReference type="EMBL" id="PLR08815.1"/>
    </source>
</evidence>
<sequence>MADGADIHLDPERAERLRVAAEAAGVTPEAFALNAIDSAIDDDWAEDIAALEEYDRTGISYSVEEVMAELRANVEARQAQRK</sequence>
<dbReference type="Proteomes" id="UP000234483">
    <property type="component" value="Unassembled WGS sequence"/>
</dbReference>
<reference evidence="1 4" key="2">
    <citation type="submission" date="2018-01" db="EMBL/GenBank/DDBJ databases">
        <title>Complete genome sequence of Caulobacter flavus RHGG3.</title>
        <authorList>
            <person name="Yang E."/>
        </authorList>
    </citation>
    <scope>NUCLEOTIDE SEQUENCE [LARGE SCALE GENOMIC DNA]</scope>
    <source>
        <strain evidence="1 4">RHGG3</strain>
    </source>
</reference>